<organism evidence="1 2">
    <name type="scientific">Hygrophoropsis aurantiaca</name>
    <dbReference type="NCBI Taxonomy" id="72124"/>
    <lineage>
        <taxon>Eukaryota</taxon>
        <taxon>Fungi</taxon>
        <taxon>Dikarya</taxon>
        <taxon>Basidiomycota</taxon>
        <taxon>Agaricomycotina</taxon>
        <taxon>Agaricomycetes</taxon>
        <taxon>Agaricomycetidae</taxon>
        <taxon>Boletales</taxon>
        <taxon>Coniophorineae</taxon>
        <taxon>Hygrophoropsidaceae</taxon>
        <taxon>Hygrophoropsis</taxon>
    </lineage>
</organism>
<evidence type="ECO:0000313" key="1">
    <source>
        <dbReference type="EMBL" id="KAH7904487.1"/>
    </source>
</evidence>
<sequence>MSGFNMQAEYAITAPDSTSSLLNSHSHSVPLFEDEPPFPIHYNITFIPANFIDEPELHHGQILAFIEAFLDDFFLRKCLICEFYTASHHRHKEQDCDLFNPFRSDRFHEFLLSRTLGSQYQTHASICDACAEPYFEPMDHDICYSNFRLIILCYLIWTHQLVRDLVFSALSFTSHADFTGFATIEEFASWTSTPGEHGLPNLYDVVIAYARLSHLSLLPP</sequence>
<comment type="caution">
    <text evidence="1">The sequence shown here is derived from an EMBL/GenBank/DDBJ whole genome shotgun (WGS) entry which is preliminary data.</text>
</comment>
<protein>
    <submittedName>
        <fullName evidence="1">Uncharacterized protein</fullName>
    </submittedName>
</protein>
<dbReference type="EMBL" id="MU268458">
    <property type="protein sequence ID" value="KAH7904487.1"/>
    <property type="molecule type" value="Genomic_DNA"/>
</dbReference>
<proteinExistence type="predicted"/>
<gene>
    <name evidence="1" type="ORF">BJ138DRAFT_1119369</name>
</gene>
<evidence type="ECO:0000313" key="2">
    <source>
        <dbReference type="Proteomes" id="UP000790377"/>
    </source>
</evidence>
<reference evidence="1" key="1">
    <citation type="journal article" date="2021" name="New Phytol.">
        <title>Evolutionary innovations through gain and loss of genes in the ectomycorrhizal Boletales.</title>
        <authorList>
            <person name="Wu G."/>
            <person name="Miyauchi S."/>
            <person name="Morin E."/>
            <person name="Kuo A."/>
            <person name="Drula E."/>
            <person name="Varga T."/>
            <person name="Kohler A."/>
            <person name="Feng B."/>
            <person name="Cao Y."/>
            <person name="Lipzen A."/>
            <person name="Daum C."/>
            <person name="Hundley H."/>
            <person name="Pangilinan J."/>
            <person name="Johnson J."/>
            <person name="Barry K."/>
            <person name="LaButti K."/>
            <person name="Ng V."/>
            <person name="Ahrendt S."/>
            <person name="Min B."/>
            <person name="Choi I.G."/>
            <person name="Park H."/>
            <person name="Plett J.M."/>
            <person name="Magnuson J."/>
            <person name="Spatafora J.W."/>
            <person name="Nagy L.G."/>
            <person name="Henrissat B."/>
            <person name="Grigoriev I.V."/>
            <person name="Yang Z.L."/>
            <person name="Xu J."/>
            <person name="Martin F.M."/>
        </authorList>
    </citation>
    <scope>NUCLEOTIDE SEQUENCE</scope>
    <source>
        <strain evidence="1">ATCC 28755</strain>
    </source>
</reference>
<dbReference type="Proteomes" id="UP000790377">
    <property type="component" value="Unassembled WGS sequence"/>
</dbReference>
<accession>A0ACB7ZUZ9</accession>
<name>A0ACB7ZUZ9_9AGAM</name>
<keyword evidence="2" id="KW-1185">Reference proteome</keyword>